<keyword evidence="1" id="KW-0812">Transmembrane</keyword>
<evidence type="ECO:0000313" key="3">
    <source>
        <dbReference type="EMBL" id="EFC39381.1"/>
    </source>
</evidence>
<keyword evidence="1" id="KW-1133">Transmembrane helix</keyword>
<feature type="signal peptide" evidence="2">
    <location>
        <begin position="1"/>
        <end position="22"/>
    </location>
</feature>
<keyword evidence="4" id="KW-1185">Reference proteome</keyword>
<dbReference type="RefSeq" id="XP_002672125.1">
    <property type="nucleotide sequence ID" value="XM_002672079.1"/>
</dbReference>
<sequence length="184" mass="19443">MMNRQFLLIAAVMLALICFTQGQSVQSYATYRGTTCSSSQNVANIYTLAIGICATTGCLGASNGVEGYSVKTECINSIPTSPSNGYYMITTYSDISCKQATTTASSFALNTCIPVNNQTYGSVKYIGCSQRVQYADKNCATVQESQPIETASCLFGISLQCNGAANLSISALTVLIGLILAAFF</sequence>
<keyword evidence="2" id="KW-0732">Signal</keyword>
<evidence type="ECO:0000313" key="4">
    <source>
        <dbReference type="Proteomes" id="UP000006671"/>
    </source>
</evidence>
<protein>
    <submittedName>
        <fullName evidence="3">Predicted protein</fullName>
    </submittedName>
</protein>
<organism evidence="4">
    <name type="scientific">Naegleria gruberi</name>
    <name type="common">Amoeba</name>
    <dbReference type="NCBI Taxonomy" id="5762"/>
    <lineage>
        <taxon>Eukaryota</taxon>
        <taxon>Discoba</taxon>
        <taxon>Heterolobosea</taxon>
        <taxon>Tetramitia</taxon>
        <taxon>Eutetramitia</taxon>
        <taxon>Vahlkampfiidae</taxon>
        <taxon>Naegleria</taxon>
    </lineage>
</organism>
<dbReference type="KEGG" id="ngr:NAEGRDRAFT_72770"/>
<dbReference type="EMBL" id="GG738900">
    <property type="protein sequence ID" value="EFC39381.1"/>
    <property type="molecule type" value="Genomic_DNA"/>
</dbReference>
<gene>
    <name evidence="3" type="ORF">NAEGRDRAFT_72770</name>
</gene>
<reference evidence="3 4" key="1">
    <citation type="journal article" date="2010" name="Cell">
        <title>The genome of Naegleria gruberi illuminates early eukaryotic versatility.</title>
        <authorList>
            <person name="Fritz-Laylin L.K."/>
            <person name="Prochnik S.E."/>
            <person name="Ginger M.L."/>
            <person name="Dacks J.B."/>
            <person name="Carpenter M.L."/>
            <person name="Field M.C."/>
            <person name="Kuo A."/>
            <person name="Paredez A."/>
            <person name="Chapman J."/>
            <person name="Pham J."/>
            <person name="Shu S."/>
            <person name="Neupane R."/>
            <person name="Cipriano M."/>
            <person name="Mancuso J."/>
            <person name="Tu H."/>
            <person name="Salamov A."/>
            <person name="Lindquist E."/>
            <person name="Shapiro H."/>
            <person name="Lucas S."/>
            <person name="Grigoriev I.V."/>
            <person name="Cande W.Z."/>
            <person name="Fulton C."/>
            <person name="Rokhsar D.S."/>
            <person name="Dawson S.C."/>
        </authorList>
    </citation>
    <scope>NUCLEOTIDE SEQUENCE [LARGE SCALE GENOMIC DNA]</scope>
    <source>
        <strain evidence="3 4">NEG-M</strain>
    </source>
</reference>
<name>D2VUS7_NAEGR</name>
<dbReference type="Proteomes" id="UP000006671">
    <property type="component" value="Unassembled WGS sequence"/>
</dbReference>
<dbReference type="GeneID" id="8853581"/>
<accession>D2VUS7</accession>
<feature type="chain" id="PRO_5003037880" evidence="2">
    <location>
        <begin position="23"/>
        <end position="184"/>
    </location>
</feature>
<dbReference type="AlphaFoldDB" id="D2VUS7"/>
<dbReference type="VEuPathDB" id="AmoebaDB:NAEGRDRAFT_72770"/>
<evidence type="ECO:0000256" key="1">
    <source>
        <dbReference type="SAM" id="Phobius"/>
    </source>
</evidence>
<dbReference type="InParanoid" id="D2VUS7"/>
<feature type="transmembrane region" description="Helical" evidence="1">
    <location>
        <begin position="163"/>
        <end position="183"/>
    </location>
</feature>
<keyword evidence="1" id="KW-0472">Membrane</keyword>
<proteinExistence type="predicted"/>
<dbReference type="OrthoDB" id="10407006at2759"/>
<evidence type="ECO:0000256" key="2">
    <source>
        <dbReference type="SAM" id="SignalP"/>
    </source>
</evidence>
<dbReference type="OMA" id="ICATTGC"/>